<evidence type="ECO:0000256" key="5">
    <source>
        <dbReference type="ARBA" id="ARBA00022692"/>
    </source>
</evidence>
<reference evidence="11" key="1">
    <citation type="journal article" date="2023" name="Mar. Drugs">
        <title>Gemmata algarum, a Novel Planctomycete Isolated from an Algal Mat, Displays Antimicrobial Activity.</title>
        <authorList>
            <person name="Kumar G."/>
            <person name="Kallscheuer N."/>
            <person name="Kashif M."/>
            <person name="Ahamad S."/>
            <person name="Jagadeeshwari U."/>
            <person name="Pannikurungottu S."/>
            <person name="Haufschild T."/>
            <person name="Kabuu M."/>
            <person name="Sasikala C."/>
            <person name="Jogler C."/>
            <person name="Ramana C."/>
        </authorList>
    </citation>
    <scope>NUCLEOTIDE SEQUENCE [LARGE SCALE GENOMIC DNA]</scope>
    <source>
        <strain evidence="11">JC673</strain>
    </source>
</reference>
<dbReference type="SUPFAM" id="SSF144083">
    <property type="entry name" value="Magnesium transport protein CorA, transmembrane region"/>
    <property type="match status" value="1"/>
</dbReference>
<keyword evidence="11" id="KW-1185">Reference proteome</keyword>
<accession>A0ABU5ER35</accession>
<keyword evidence="3 8" id="KW-0813">Transport</keyword>
<dbReference type="Gene3D" id="1.20.58.340">
    <property type="entry name" value="Magnesium transport protein CorA, transmembrane region"/>
    <property type="match status" value="2"/>
</dbReference>
<evidence type="ECO:0000256" key="6">
    <source>
        <dbReference type="ARBA" id="ARBA00022989"/>
    </source>
</evidence>
<comment type="subcellular location">
    <subcellularLocation>
        <location evidence="1">Cell membrane</location>
        <topology evidence="1">Multi-pass membrane protein</topology>
    </subcellularLocation>
    <subcellularLocation>
        <location evidence="8">Membrane</location>
        <topology evidence="8">Multi-pass membrane protein</topology>
    </subcellularLocation>
</comment>
<evidence type="ECO:0000256" key="2">
    <source>
        <dbReference type="ARBA" id="ARBA00009765"/>
    </source>
</evidence>
<dbReference type="PANTHER" id="PTHR46494:SF1">
    <property type="entry name" value="CORA FAMILY METAL ION TRANSPORTER (EUROFUNG)"/>
    <property type="match status" value="1"/>
</dbReference>
<organism evidence="10 11">
    <name type="scientific">Gemmata algarum</name>
    <dbReference type="NCBI Taxonomy" id="2975278"/>
    <lineage>
        <taxon>Bacteria</taxon>
        <taxon>Pseudomonadati</taxon>
        <taxon>Planctomycetota</taxon>
        <taxon>Planctomycetia</taxon>
        <taxon>Gemmatales</taxon>
        <taxon>Gemmataceae</taxon>
        <taxon>Gemmata</taxon>
    </lineage>
</organism>
<gene>
    <name evidence="8 10" type="primary">corA</name>
    <name evidence="10" type="ORF">R5W23_000223</name>
</gene>
<feature type="region of interest" description="Disordered" evidence="9">
    <location>
        <begin position="1"/>
        <end position="20"/>
    </location>
</feature>
<dbReference type="Gene3D" id="3.30.460.20">
    <property type="entry name" value="CorA soluble domain-like"/>
    <property type="match status" value="1"/>
</dbReference>
<protein>
    <recommendedName>
        <fullName evidence="8">Magnesium transport protein CorA</fullName>
    </recommendedName>
</protein>
<dbReference type="InterPro" id="IPR004488">
    <property type="entry name" value="Mg/Co-transport_prot_CorA"/>
</dbReference>
<comment type="similarity">
    <text evidence="2 8">Belongs to the CorA metal ion transporter (MIT) (TC 1.A.35) family.</text>
</comment>
<dbReference type="EMBL" id="JAXBLV010000001">
    <property type="protein sequence ID" value="MDY3557695.1"/>
    <property type="molecule type" value="Genomic_DNA"/>
</dbReference>
<name>A0ABU5ER35_9BACT</name>
<dbReference type="Pfam" id="PF01544">
    <property type="entry name" value="CorA"/>
    <property type="match status" value="1"/>
</dbReference>
<keyword evidence="5 8" id="KW-0812">Transmembrane</keyword>
<comment type="caution">
    <text evidence="10">The sequence shown here is derived from an EMBL/GenBank/DDBJ whole genome shotgun (WGS) entry which is preliminary data.</text>
</comment>
<dbReference type="InterPro" id="IPR045863">
    <property type="entry name" value="CorA_TM1_TM2"/>
</dbReference>
<keyword evidence="8" id="KW-0406">Ion transport</keyword>
<dbReference type="CDD" id="cd12822">
    <property type="entry name" value="TmCorA-like"/>
    <property type="match status" value="1"/>
</dbReference>
<evidence type="ECO:0000256" key="3">
    <source>
        <dbReference type="ARBA" id="ARBA00022448"/>
    </source>
</evidence>
<keyword evidence="7 8" id="KW-0472">Membrane</keyword>
<dbReference type="InterPro" id="IPR002523">
    <property type="entry name" value="MgTranspt_CorA/ZnTranspt_ZntB"/>
</dbReference>
<feature type="transmembrane region" description="Helical" evidence="8">
    <location>
        <begin position="324"/>
        <end position="344"/>
    </location>
</feature>
<dbReference type="PANTHER" id="PTHR46494">
    <property type="entry name" value="CORA FAMILY METAL ION TRANSPORTER (EUROFUNG)"/>
    <property type="match status" value="1"/>
</dbReference>
<comment type="function">
    <text evidence="8">Mediates influx of magnesium ions.</text>
</comment>
<keyword evidence="6 8" id="KW-1133">Transmembrane helix</keyword>
<dbReference type="InterPro" id="IPR045861">
    <property type="entry name" value="CorA_cytoplasmic_dom"/>
</dbReference>
<dbReference type="RefSeq" id="WP_320684736.1">
    <property type="nucleotide sequence ID" value="NZ_JAXBLV010000001.1"/>
</dbReference>
<evidence type="ECO:0000256" key="7">
    <source>
        <dbReference type="ARBA" id="ARBA00023136"/>
    </source>
</evidence>
<feature type="transmembrane region" description="Helical" evidence="8">
    <location>
        <begin position="292"/>
        <end position="312"/>
    </location>
</feature>
<keyword evidence="8" id="KW-0460">Magnesium</keyword>
<evidence type="ECO:0000256" key="1">
    <source>
        <dbReference type="ARBA" id="ARBA00004651"/>
    </source>
</evidence>
<evidence type="ECO:0000313" key="10">
    <source>
        <dbReference type="EMBL" id="MDY3557695.1"/>
    </source>
</evidence>
<dbReference type="NCBIfam" id="TIGR00383">
    <property type="entry name" value="corA"/>
    <property type="match status" value="1"/>
</dbReference>
<sequence>MITVRRWNGSSCKETGPEGLPESAAGIAADEFVWVDLSAPTPEEEAAVFQKFLPVHPLSLEDVTRIRREPDRGAHFPKVEEFPDYLFVIVNPLPPGLVAMAAGAGRPLGAERLPSASRLLHRHRPQLSAVLSRNVLITHSLERLACIETAHRYLARHGDSARRGPDYVFHIVLDAMVDEYAPVVEWVATKLDHLEARIFTNPSPKLIHRILRLKRVVTGMRKTLIIEREVLARLIRGEFELVEAREIVYYRNVYDHLVRYTELIEAAREMVSDMGETHLAAVSNRLNEVMKVLAMISTTILPLTLISSVYGMNFKHMPELEWEYGYPLALAAMLATGLASVVFFRWKRWI</sequence>
<evidence type="ECO:0000256" key="8">
    <source>
        <dbReference type="RuleBase" id="RU362010"/>
    </source>
</evidence>
<dbReference type="SUPFAM" id="SSF143865">
    <property type="entry name" value="CorA soluble domain-like"/>
    <property type="match status" value="1"/>
</dbReference>
<evidence type="ECO:0000256" key="4">
    <source>
        <dbReference type="ARBA" id="ARBA00022475"/>
    </source>
</evidence>
<evidence type="ECO:0000313" key="11">
    <source>
        <dbReference type="Proteomes" id="UP001272242"/>
    </source>
</evidence>
<dbReference type="Proteomes" id="UP001272242">
    <property type="component" value="Unassembled WGS sequence"/>
</dbReference>
<evidence type="ECO:0000256" key="9">
    <source>
        <dbReference type="SAM" id="MobiDB-lite"/>
    </source>
</evidence>
<proteinExistence type="inferred from homology"/>
<keyword evidence="4 8" id="KW-1003">Cell membrane</keyword>